<feature type="non-terminal residue" evidence="9">
    <location>
        <position position="576"/>
    </location>
</feature>
<dbReference type="STRING" id="157652.A0A371HXA8"/>
<dbReference type="AlphaFoldDB" id="A0A371HXA8"/>
<feature type="domain" description="GH10" evidence="8">
    <location>
        <begin position="199"/>
        <end position="497"/>
    </location>
</feature>
<dbReference type="OrthoDB" id="3055998at2759"/>
<dbReference type="GO" id="GO:0031176">
    <property type="term" value="F:endo-1,4-beta-xylanase activity"/>
    <property type="evidence" value="ECO:0007669"/>
    <property type="project" value="UniProtKB-ARBA"/>
</dbReference>
<dbReference type="PANTHER" id="PTHR31490:SF2">
    <property type="entry name" value="GLYCOSYL HYDROLASE FAMILY 10 PROTEIN"/>
    <property type="match status" value="1"/>
</dbReference>
<dbReference type="InterPro" id="IPR031158">
    <property type="entry name" value="GH10_AS"/>
</dbReference>
<comment type="caution">
    <text evidence="9">The sequence shown here is derived from an EMBL/GenBank/DDBJ whole genome shotgun (WGS) entry which is preliminary data.</text>
</comment>
<evidence type="ECO:0000256" key="6">
    <source>
        <dbReference type="ARBA" id="ARBA00023326"/>
    </source>
</evidence>
<evidence type="ECO:0000313" key="9">
    <source>
        <dbReference type="EMBL" id="RDY07426.1"/>
    </source>
</evidence>
<dbReference type="SMART" id="SM00633">
    <property type="entry name" value="Glyco_10"/>
    <property type="match status" value="1"/>
</dbReference>
<dbReference type="Pfam" id="PF00331">
    <property type="entry name" value="Glyco_hydro_10"/>
    <property type="match status" value="1"/>
</dbReference>
<accession>A0A371HXA8</accession>
<evidence type="ECO:0000256" key="7">
    <source>
        <dbReference type="PROSITE-ProRule" id="PRU10061"/>
    </source>
</evidence>
<dbReference type="InterPro" id="IPR008979">
    <property type="entry name" value="Galactose-bd-like_sf"/>
</dbReference>
<proteinExistence type="inferred from homology"/>
<evidence type="ECO:0000256" key="4">
    <source>
        <dbReference type="ARBA" id="ARBA00023277"/>
    </source>
</evidence>
<organism evidence="9 10">
    <name type="scientific">Mucuna pruriens</name>
    <name type="common">Velvet bean</name>
    <name type="synonym">Dolichos pruriens</name>
    <dbReference type="NCBI Taxonomy" id="157652"/>
    <lineage>
        <taxon>Eukaryota</taxon>
        <taxon>Viridiplantae</taxon>
        <taxon>Streptophyta</taxon>
        <taxon>Embryophyta</taxon>
        <taxon>Tracheophyta</taxon>
        <taxon>Spermatophyta</taxon>
        <taxon>Magnoliopsida</taxon>
        <taxon>eudicotyledons</taxon>
        <taxon>Gunneridae</taxon>
        <taxon>Pentapetalae</taxon>
        <taxon>rosids</taxon>
        <taxon>fabids</taxon>
        <taxon>Fabales</taxon>
        <taxon>Fabaceae</taxon>
        <taxon>Papilionoideae</taxon>
        <taxon>50 kb inversion clade</taxon>
        <taxon>NPAAA clade</taxon>
        <taxon>indigoferoid/millettioid clade</taxon>
        <taxon>Phaseoleae</taxon>
        <taxon>Mucuna</taxon>
    </lineage>
</organism>
<dbReference type="InterPro" id="IPR001000">
    <property type="entry name" value="GH10_dom"/>
</dbReference>
<feature type="non-terminal residue" evidence="9">
    <location>
        <position position="1"/>
    </location>
</feature>
<reference evidence="9" key="1">
    <citation type="submission" date="2018-05" db="EMBL/GenBank/DDBJ databases">
        <title>Draft genome of Mucuna pruriens seed.</title>
        <authorList>
            <person name="Nnadi N.E."/>
            <person name="Vos R."/>
            <person name="Hasami M.H."/>
            <person name="Devisetty U.K."/>
            <person name="Aguiy J.C."/>
        </authorList>
    </citation>
    <scope>NUCLEOTIDE SEQUENCE [LARGE SCALE GENOMIC DNA]</scope>
    <source>
        <strain evidence="9">JCA_2017</strain>
    </source>
</reference>
<dbReference type="PROSITE" id="PS00591">
    <property type="entry name" value="GH10_1"/>
    <property type="match status" value="1"/>
</dbReference>
<dbReference type="InterPro" id="IPR003305">
    <property type="entry name" value="CenC_carb-bd"/>
</dbReference>
<protein>
    <submittedName>
        <fullName evidence="9">RsgI6</fullName>
    </submittedName>
</protein>
<feature type="active site" description="Nucleophile" evidence="7">
    <location>
        <position position="434"/>
    </location>
</feature>
<dbReference type="GO" id="GO:0000272">
    <property type="term" value="P:polysaccharide catabolic process"/>
    <property type="evidence" value="ECO:0007669"/>
    <property type="project" value="UniProtKB-KW"/>
</dbReference>
<keyword evidence="2" id="KW-0677">Repeat</keyword>
<evidence type="ECO:0000256" key="3">
    <source>
        <dbReference type="ARBA" id="ARBA00022801"/>
    </source>
</evidence>
<dbReference type="PANTHER" id="PTHR31490">
    <property type="entry name" value="GLYCOSYL HYDROLASE"/>
    <property type="match status" value="1"/>
</dbReference>
<dbReference type="SUPFAM" id="SSF51445">
    <property type="entry name" value="(Trans)glycosidases"/>
    <property type="match status" value="1"/>
</dbReference>
<dbReference type="Proteomes" id="UP000257109">
    <property type="component" value="Unassembled WGS sequence"/>
</dbReference>
<dbReference type="PROSITE" id="PS51760">
    <property type="entry name" value="GH10_2"/>
    <property type="match status" value="1"/>
</dbReference>
<evidence type="ECO:0000256" key="1">
    <source>
        <dbReference type="ARBA" id="ARBA00007495"/>
    </source>
</evidence>
<evidence type="ECO:0000256" key="5">
    <source>
        <dbReference type="ARBA" id="ARBA00023295"/>
    </source>
</evidence>
<evidence type="ECO:0000259" key="8">
    <source>
        <dbReference type="PROSITE" id="PS51760"/>
    </source>
</evidence>
<dbReference type="Gene3D" id="2.60.120.260">
    <property type="entry name" value="Galactose-binding domain-like"/>
    <property type="match status" value="1"/>
</dbReference>
<dbReference type="Gene3D" id="3.20.20.80">
    <property type="entry name" value="Glycosidases"/>
    <property type="match status" value="1"/>
</dbReference>
<name>A0A371HXA8_MUCPR</name>
<dbReference type="Pfam" id="PF02018">
    <property type="entry name" value="CBM_4_9"/>
    <property type="match status" value="1"/>
</dbReference>
<keyword evidence="5" id="KW-0326">Glycosidase</keyword>
<keyword evidence="4" id="KW-0119">Carbohydrate metabolism</keyword>
<dbReference type="EMBL" id="QJKJ01001468">
    <property type="protein sequence ID" value="RDY07426.1"/>
    <property type="molecule type" value="Genomic_DNA"/>
</dbReference>
<sequence length="576" mass="65170">FEAEALTYDYSASIEVSCVCNKYILKCLAHPQKPQYNGGIIKNPELNNGLEGWTPFGDARIEHRELLGNKYVVAHSRNQANDSVSHKINLKKDRHYTLSAWIQVSEGNVPVTAVVKTSTRLKFGGAIFADSGCWSMLKGGLTADSSGPAELYFESNNTSVEIWIDSVSLQPFTEEQWRSHHDGSIQKEAVDKEGKPLRNASMSLVQKRAGFPFGSAINNYILKSIPFQNWFTSRFTVTTFGNEMKWYTNENVRGRDNYWDADAMLQFAKKHRIAVRGHNIFWDDPNFQPSWVPSLPPDQLNSAVQRRINSVVSRYRGQLIAWDVVNENLHFSFFESKLGQNFSAKMFNEAHRIDGTPTLFLNDYNTIEDARDGTVSPTRYIQKLRQIQRYPGNSRLPIGIGLEAHFPSLGLNLPYMRASIDTLAATGLPVWITELDVANQPKQTQYFELVLREAYAHPGVKGIVLWAGGWSPQGCYRMCLVDRNFKNLPAGNVVDKLLSEWRVSRKLLATTDHNGYFQASLSHGDYEIELTHPVNKNYTSTHSIQVTPTDESKKIKQFVKLSMNFTFAAINSIIVP</sequence>
<dbReference type="InterPro" id="IPR044846">
    <property type="entry name" value="GH10"/>
</dbReference>
<dbReference type="InterPro" id="IPR017853">
    <property type="entry name" value="GH"/>
</dbReference>
<gene>
    <name evidence="9" type="primary">rsgI6</name>
    <name evidence="9" type="ORF">CR513_08452</name>
</gene>
<evidence type="ECO:0000256" key="2">
    <source>
        <dbReference type="ARBA" id="ARBA00022737"/>
    </source>
</evidence>
<keyword evidence="10" id="KW-1185">Reference proteome</keyword>
<keyword evidence="6" id="KW-0624">Polysaccharide degradation</keyword>
<dbReference type="SUPFAM" id="SSF49785">
    <property type="entry name" value="Galactose-binding domain-like"/>
    <property type="match status" value="1"/>
</dbReference>
<evidence type="ECO:0000313" key="10">
    <source>
        <dbReference type="Proteomes" id="UP000257109"/>
    </source>
</evidence>
<comment type="similarity">
    <text evidence="1">Belongs to the glycosyl hydrolase 10 (cellulase F) family.</text>
</comment>
<keyword evidence="3" id="KW-0378">Hydrolase</keyword>